<keyword evidence="3" id="KW-1185">Reference proteome</keyword>
<evidence type="ECO:0000313" key="2">
    <source>
        <dbReference type="EMBL" id="KAL3282184.1"/>
    </source>
</evidence>
<feature type="region of interest" description="Disordered" evidence="1">
    <location>
        <begin position="27"/>
        <end position="73"/>
    </location>
</feature>
<feature type="compositionally biased region" description="Acidic residues" evidence="1">
    <location>
        <begin position="41"/>
        <end position="72"/>
    </location>
</feature>
<evidence type="ECO:0000256" key="1">
    <source>
        <dbReference type="SAM" id="MobiDB-lite"/>
    </source>
</evidence>
<accession>A0ABD2NU98</accession>
<gene>
    <name evidence="2" type="ORF">HHI36_005378</name>
</gene>
<organism evidence="2 3">
    <name type="scientific">Cryptolaemus montrouzieri</name>
    <dbReference type="NCBI Taxonomy" id="559131"/>
    <lineage>
        <taxon>Eukaryota</taxon>
        <taxon>Metazoa</taxon>
        <taxon>Ecdysozoa</taxon>
        <taxon>Arthropoda</taxon>
        <taxon>Hexapoda</taxon>
        <taxon>Insecta</taxon>
        <taxon>Pterygota</taxon>
        <taxon>Neoptera</taxon>
        <taxon>Endopterygota</taxon>
        <taxon>Coleoptera</taxon>
        <taxon>Polyphaga</taxon>
        <taxon>Cucujiformia</taxon>
        <taxon>Coccinelloidea</taxon>
        <taxon>Coccinellidae</taxon>
        <taxon>Scymninae</taxon>
        <taxon>Scymnini</taxon>
        <taxon>Cryptolaemus</taxon>
    </lineage>
</organism>
<reference evidence="2 3" key="1">
    <citation type="journal article" date="2021" name="BMC Biol.">
        <title>Horizontally acquired antibacterial genes associated with adaptive radiation of ladybird beetles.</title>
        <authorList>
            <person name="Li H.S."/>
            <person name="Tang X.F."/>
            <person name="Huang Y.H."/>
            <person name="Xu Z.Y."/>
            <person name="Chen M.L."/>
            <person name="Du X.Y."/>
            <person name="Qiu B.Y."/>
            <person name="Chen P.T."/>
            <person name="Zhang W."/>
            <person name="Slipinski A."/>
            <person name="Escalona H.E."/>
            <person name="Waterhouse R.M."/>
            <person name="Zwick A."/>
            <person name="Pang H."/>
        </authorList>
    </citation>
    <scope>NUCLEOTIDE SEQUENCE [LARGE SCALE GENOMIC DNA]</scope>
    <source>
        <strain evidence="2">SYSU2018</strain>
    </source>
</reference>
<evidence type="ECO:0000313" key="3">
    <source>
        <dbReference type="Proteomes" id="UP001516400"/>
    </source>
</evidence>
<dbReference type="AlphaFoldDB" id="A0ABD2NU98"/>
<name>A0ABD2NU98_9CUCU</name>
<proteinExistence type="predicted"/>
<protein>
    <submittedName>
        <fullName evidence="2">Uncharacterized protein</fullName>
    </submittedName>
</protein>
<sequence>MDEEQRSFKFHDPNNIFHIQLFDNNEEILQNEDNGDKSDTAVEDNFEEGESDSESEQDSESTEEDNEMEGDILIDKDKITKWKEKKPNPRVERGTHNICVRLTDVIGNVKNANVGKIFLLMIFYKLM</sequence>
<comment type="caution">
    <text evidence="2">The sequence shown here is derived from an EMBL/GenBank/DDBJ whole genome shotgun (WGS) entry which is preliminary data.</text>
</comment>
<dbReference type="EMBL" id="JABFTP020000144">
    <property type="protein sequence ID" value="KAL3282184.1"/>
    <property type="molecule type" value="Genomic_DNA"/>
</dbReference>
<dbReference type="Proteomes" id="UP001516400">
    <property type="component" value="Unassembled WGS sequence"/>
</dbReference>